<gene>
    <name evidence="4" type="ORF">H8Z83_00830</name>
</gene>
<accession>A0A923MG95</accession>
<proteinExistence type="predicted"/>
<sequence length="302" mass="32621">MAGKRMRKNPHGWMLAAVLLLAAAGLLAVHSHQTAAVPPEEPAQEEPSVTVIPAEPELPEEPVEEEPVPEKPWGPMAESAPVDDSYFDDVAFVGDSRTDGFRLYSGLNRGTYFCVTGETVASATELENWKGENGKKVSLAEAVAAADCGKIYLMLGVNELGWKGTDIFRGHAENLIRRLKADHPDAELVIQSLLPVSAEQDTKGSYVNNQRILAYNQVWRELAEENGCAYVDVAEALTGEDGCLPEELSFDGVHLNRAGCRLWLDYLRTHSVAGKVPGESASAQTESEEAGPAPAPSESEQP</sequence>
<dbReference type="InterPro" id="IPR013830">
    <property type="entry name" value="SGNH_hydro"/>
</dbReference>
<dbReference type="InterPro" id="IPR051532">
    <property type="entry name" value="Ester_Hydrolysis_Enzymes"/>
</dbReference>
<dbReference type="Pfam" id="PF13472">
    <property type="entry name" value="Lipase_GDSL_2"/>
    <property type="match status" value="1"/>
</dbReference>
<dbReference type="RefSeq" id="WP_187013297.1">
    <property type="nucleotide sequence ID" value="NZ_JACOQI010000001.1"/>
</dbReference>
<feature type="domain" description="SGNH hydrolase-type esterase" evidence="3">
    <location>
        <begin position="92"/>
        <end position="261"/>
    </location>
</feature>
<dbReference type="PANTHER" id="PTHR30383">
    <property type="entry name" value="THIOESTERASE 1/PROTEASE 1/LYSOPHOSPHOLIPASE L1"/>
    <property type="match status" value="1"/>
</dbReference>
<dbReference type="GO" id="GO:0004622">
    <property type="term" value="F:phosphatidylcholine lysophospholipase activity"/>
    <property type="evidence" value="ECO:0007669"/>
    <property type="project" value="TreeGrafter"/>
</dbReference>
<feature type="region of interest" description="Disordered" evidence="1">
    <location>
        <begin position="276"/>
        <end position="302"/>
    </location>
</feature>
<evidence type="ECO:0000313" key="5">
    <source>
        <dbReference type="Proteomes" id="UP000620327"/>
    </source>
</evidence>
<protein>
    <recommendedName>
        <fullName evidence="3">SGNH hydrolase-type esterase domain-containing protein</fullName>
    </recommendedName>
</protein>
<dbReference type="Gene3D" id="3.40.50.1110">
    <property type="entry name" value="SGNH hydrolase"/>
    <property type="match status" value="1"/>
</dbReference>
<name>A0A923MG95_9FIRM</name>
<dbReference type="EMBL" id="JACOQI010000001">
    <property type="protein sequence ID" value="MBC5768894.1"/>
    <property type="molecule type" value="Genomic_DNA"/>
</dbReference>
<dbReference type="InterPro" id="IPR036514">
    <property type="entry name" value="SGNH_hydro_sf"/>
</dbReference>
<feature type="signal peptide" evidence="2">
    <location>
        <begin position="1"/>
        <end position="35"/>
    </location>
</feature>
<comment type="caution">
    <text evidence="4">The sequence shown here is derived from an EMBL/GenBank/DDBJ whole genome shotgun (WGS) entry which is preliminary data.</text>
</comment>
<keyword evidence="5" id="KW-1185">Reference proteome</keyword>
<feature type="chain" id="PRO_5038024067" description="SGNH hydrolase-type esterase domain-containing protein" evidence="2">
    <location>
        <begin position="36"/>
        <end position="302"/>
    </location>
</feature>
<evidence type="ECO:0000259" key="3">
    <source>
        <dbReference type="Pfam" id="PF13472"/>
    </source>
</evidence>
<evidence type="ECO:0000313" key="4">
    <source>
        <dbReference type="EMBL" id="MBC5768894.1"/>
    </source>
</evidence>
<reference evidence="4" key="1">
    <citation type="submission" date="2020-08" db="EMBL/GenBank/DDBJ databases">
        <title>Genome public.</title>
        <authorList>
            <person name="Liu C."/>
            <person name="Sun Q."/>
        </authorList>
    </citation>
    <scope>NUCLEOTIDE SEQUENCE</scope>
    <source>
        <strain evidence="4">BX15</strain>
    </source>
</reference>
<dbReference type="AlphaFoldDB" id="A0A923MG95"/>
<keyword evidence="2" id="KW-0732">Signal</keyword>
<organism evidence="4 5">
    <name type="scientific">Dysosmobacter segnis</name>
    <dbReference type="NCBI Taxonomy" id="2763042"/>
    <lineage>
        <taxon>Bacteria</taxon>
        <taxon>Bacillati</taxon>
        <taxon>Bacillota</taxon>
        <taxon>Clostridia</taxon>
        <taxon>Eubacteriales</taxon>
        <taxon>Oscillospiraceae</taxon>
        <taxon>Dysosmobacter</taxon>
    </lineage>
</organism>
<evidence type="ECO:0000256" key="2">
    <source>
        <dbReference type="SAM" id="SignalP"/>
    </source>
</evidence>
<dbReference type="PANTHER" id="PTHR30383:SF5">
    <property type="entry name" value="SGNH HYDROLASE-TYPE ESTERASE DOMAIN-CONTAINING PROTEIN"/>
    <property type="match status" value="1"/>
</dbReference>
<evidence type="ECO:0000256" key="1">
    <source>
        <dbReference type="SAM" id="MobiDB-lite"/>
    </source>
</evidence>
<dbReference type="SUPFAM" id="SSF52266">
    <property type="entry name" value="SGNH hydrolase"/>
    <property type="match status" value="1"/>
</dbReference>
<dbReference type="Proteomes" id="UP000620327">
    <property type="component" value="Unassembled WGS sequence"/>
</dbReference>